<dbReference type="InterPro" id="IPR001466">
    <property type="entry name" value="Beta-lactam-related"/>
</dbReference>
<dbReference type="GO" id="GO:0016787">
    <property type="term" value="F:hydrolase activity"/>
    <property type="evidence" value="ECO:0007669"/>
    <property type="project" value="UniProtKB-KW"/>
</dbReference>
<dbReference type="InterPro" id="IPR050789">
    <property type="entry name" value="Diverse_Enzym_Activities"/>
</dbReference>
<dbReference type="InterPro" id="IPR012338">
    <property type="entry name" value="Beta-lactam/transpept-like"/>
</dbReference>
<proteinExistence type="inferred from homology"/>
<dbReference type="eggNOG" id="ENOG502S4UR">
    <property type="taxonomic scope" value="Eukaryota"/>
</dbReference>
<dbReference type="OrthoDB" id="428260at2759"/>
<dbReference type="HOGENOM" id="CLU_020027_11_1_1"/>
<keyword evidence="6" id="KW-1185">Reference proteome</keyword>
<comment type="caution">
    <text evidence="5">The sequence shown here is derived from an EMBL/GenBank/DDBJ whole genome shotgun (WGS) entry which is preliminary data.</text>
</comment>
<sequence length="543" mass="59722">MSTPGQPYISNGQVLERYELPAGFPVPRDHAQIVTYLSAILSMRISEILKANDALCSPPLTTRIVRWIDDVYFFFGLYFVTLFSLRDRNSIFTDQETHTTIDRAGVVALEEVVPVVLVVAVAALGELEGLMISGGLSARAVVDEIIYRRAAGKFKLDPKENSPVHPTSLCWIASMTKLVTAVAMMQLIERGLASLDEDVCDTLPELKDIDILLQDKENPGRGVPEDSVSVSPNANGGGNPDQYTGFRTEKARGKITVKDLLCHTSGLCYDHSSPLLQQWSKSIKRKSNTFCGSLDGYHHPLLFEPGTSWAYGGGLDWAGAMIERKTGTTLEDYMKANIWSKVGATCTTFHPEKNRDELPPQLEMGLRIRTESGNTRISPGRVILEYPRKNDLGGIGLFGTADDYIKFLAALLQGGRGLLSESSVEALFQPRLDRAIRSSMLVGAGKQMRRILGAKDTYDIDQADHCLGGTVTLRDIPGRRRKGTVSWAGLPNLHWWIDRESGIAATLFTQLLPPMDAIVADLLMELEEGFCCVVVSARIAYEG</sequence>
<dbReference type="PANTHER" id="PTHR43283">
    <property type="entry name" value="BETA-LACTAMASE-RELATED"/>
    <property type="match status" value="1"/>
</dbReference>
<dbReference type="EMBL" id="BAUL01000020">
    <property type="protein sequence ID" value="GAD92241.1"/>
    <property type="molecule type" value="Genomic_DNA"/>
</dbReference>
<dbReference type="Gene3D" id="3.40.710.10">
    <property type="entry name" value="DD-peptidase/beta-lactamase superfamily"/>
    <property type="match status" value="1"/>
</dbReference>
<evidence type="ECO:0000313" key="6">
    <source>
        <dbReference type="Proteomes" id="UP000018001"/>
    </source>
</evidence>
<dbReference type="Proteomes" id="UP000018001">
    <property type="component" value="Unassembled WGS sequence"/>
</dbReference>
<dbReference type="SUPFAM" id="SSF56601">
    <property type="entry name" value="beta-lactamase/transpeptidase-like"/>
    <property type="match status" value="1"/>
</dbReference>
<organism evidence="5 6">
    <name type="scientific">Byssochlamys spectabilis (strain No. 5 / NBRC 109023)</name>
    <name type="common">Paecilomyces variotii</name>
    <dbReference type="NCBI Taxonomy" id="1356009"/>
    <lineage>
        <taxon>Eukaryota</taxon>
        <taxon>Fungi</taxon>
        <taxon>Dikarya</taxon>
        <taxon>Ascomycota</taxon>
        <taxon>Pezizomycotina</taxon>
        <taxon>Eurotiomycetes</taxon>
        <taxon>Eurotiomycetidae</taxon>
        <taxon>Eurotiales</taxon>
        <taxon>Thermoascaceae</taxon>
        <taxon>Paecilomyces</taxon>
    </lineage>
</organism>
<feature type="region of interest" description="Disordered" evidence="3">
    <location>
        <begin position="217"/>
        <end position="245"/>
    </location>
</feature>
<evidence type="ECO:0000256" key="3">
    <source>
        <dbReference type="SAM" id="MobiDB-lite"/>
    </source>
</evidence>
<evidence type="ECO:0000256" key="1">
    <source>
        <dbReference type="ARBA" id="ARBA00009009"/>
    </source>
</evidence>
<dbReference type="PANTHER" id="PTHR43283:SF17">
    <property type="entry name" value="(LOVD), PUTATIVE (AFU_ORTHOLOGUE AFUA_5G00920)-RELATED"/>
    <property type="match status" value="1"/>
</dbReference>
<comment type="similarity">
    <text evidence="1">Belongs to the class-A beta-lactamase family.</text>
</comment>
<feature type="domain" description="Beta-lactamase-related" evidence="4">
    <location>
        <begin position="144"/>
        <end position="522"/>
    </location>
</feature>
<dbReference type="Pfam" id="PF00144">
    <property type="entry name" value="Beta-lactamase"/>
    <property type="match status" value="1"/>
</dbReference>
<reference evidence="6" key="1">
    <citation type="journal article" date="2014" name="Genome Announc.">
        <title>Draft genome sequence of the formaldehyde-resistant fungus Byssochlamys spectabilis No. 5 (anamorph Paecilomyces variotii No. 5) (NBRC109023).</title>
        <authorList>
            <person name="Oka T."/>
            <person name="Ekino K."/>
            <person name="Fukuda K."/>
            <person name="Nomura Y."/>
        </authorList>
    </citation>
    <scope>NUCLEOTIDE SEQUENCE [LARGE SCALE GENOMIC DNA]</scope>
    <source>
        <strain evidence="6">No. 5 / NBRC 109023</strain>
    </source>
</reference>
<evidence type="ECO:0000259" key="4">
    <source>
        <dbReference type="Pfam" id="PF00144"/>
    </source>
</evidence>
<evidence type="ECO:0000313" key="5">
    <source>
        <dbReference type="EMBL" id="GAD92241.1"/>
    </source>
</evidence>
<name>V5FRG6_BYSSN</name>
<accession>V5FRG6</accession>
<evidence type="ECO:0000256" key="2">
    <source>
        <dbReference type="ARBA" id="ARBA00022801"/>
    </source>
</evidence>
<dbReference type="AlphaFoldDB" id="V5FRG6"/>
<keyword evidence="2" id="KW-0378">Hydrolase</keyword>
<gene>
    <name evidence="5" type="ORF">PVAR5_0831</name>
</gene>
<dbReference type="InParanoid" id="V5FRG6"/>
<protein>
    <submittedName>
        <fullName evidence="5">Esterase, putative</fullName>
    </submittedName>
</protein>